<comment type="caution">
    <text evidence="3">The sequence shown here is derived from an EMBL/GenBank/DDBJ whole genome shotgun (WGS) entry which is preliminary data.</text>
</comment>
<protein>
    <recommendedName>
        <fullName evidence="2">Spondin domain-containing protein</fullName>
    </recommendedName>
</protein>
<reference evidence="3 4" key="1">
    <citation type="submission" date="2019-03" db="EMBL/GenBank/DDBJ databases">
        <title>Seongchinamella monodicae gen. nov., sp. nov., a novel member of the Gammaproteobacteria isolated from a tidal mudflat of beach.</title>
        <authorList>
            <person name="Yang H.G."/>
            <person name="Kang J.W."/>
            <person name="Lee S.D."/>
        </authorList>
    </citation>
    <scope>NUCLEOTIDE SEQUENCE [LARGE SCALE GENOMIC DNA]</scope>
    <source>
        <strain evidence="3 4">GH4-78</strain>
    </source>
</reference>
<dbReference type="NCBIfam" id="NF038123">
    <property type="entry name" value="NF038123_dom"/>
    <property type="match status" value="1"/>
</dbReference>
<accession>A0A4R5LQB1</accession>
<keyword evidence="1" id="KW-0732">Signal</keyword>
<sequence length="228" mass="23754">MFKFHSIAAVLALGGSTAFAQGIDFSGSPWVFGGGSASYEVTLTNMTPGQTLTPQLLVTHAADLHLFELGQPASMELEILAEGGDTMPLADAVVNVASYVDTVPGLLPPGASVSAMVMAGEGDTISMAAMLIPTNDTFAALDSMALPAEGSVTYYLKAYDAGTEANDQNCRNIPGPTCGGEGYNGEPAAGDEGFVHVSNGFHRLPGNTLRPNAYDWRNPVARVIVTRR</sequence>
<proteinExistence type="predicted"/>
<evidence type="ECO:0000313" key="4">
    <source>
        <dbReference type="Proteomes" id="UP000295554"/>
    </source>
</evidence>
<gene>
    <name evidence="3" type="ORF">E2F43_13865</name>
</gene>
<feature type="domain" description="Spondin" evidence="2">
    <location>
        <begin position="56"/>
        <end position="165"/>
    </location>
</feature>
<evidence type="ECO:0000259" key="2">
    <source>
        <dbReference type="Pfam" id="PF06468"/>
    </source>
</evidence>
<dbReference type="AlphaFoldDB" id="A0A4R5LQB1"/>
<dbReference type="Gene3D" id="2.60.40.2130">
    <property type="entry name" value="F-spondin domain"/>
    <property type="match status" value="1"/>
</dbReference>
<dbReference type="OrthoDB" id="264824at2"/>
<dbReference type="InterPro" id="IPR038678">
    <property type="entry name" value="Spondin_N_sf"/>
</dbReference>
<feature type="chain" id="PRO_5020979211" description="Spondin domain-containing protein" evidence="1">
    <location>
        <begin position="21"/>
        <end position="228"/>
    </location>
</feature>
<evidence type="ECO:0000313" key="3">
    <source>
        <dbReference type="EMBL" id="TDG12665.1"/>
    </source>
</evidence>
<dbReference type="Proteomes" id="UP000295554">
    <property type="component" value="Unassembled WGS sequence"/>
</dbReference>
<keyword evidence="4" id="KW-1185">Reference proteome</keyword>
<dbReference type="Pfam" id="PF06468">
    <property type="entry name" value="Spond_N"/>
    <property type="match status" value="1"/>
</dbReference>
<feature type="signal peptide" evidence="1">
    <location>
        <begin position="1"/>
        <end position="20"/>
    </location>
</feature>
<dbReference type="EMBL" id="SMSE01000003">
    <property type="protein sequence ID" value="TDG12665.1"/>
    <property type="molecule type" value="Genomic_DNA"/>
</dbReference>
<evidence type="ECO:0000256" key="1">
    <source>
        <dbReference type="SAM" id="SignalP"/>
    </source>
</evidence>
<dbReference type="RefSeq" id="WP_133213668.1">
    <property type="nucleotide sequence ID" value="NZ_SMSE01000003.1"/>
</dbReference>
<name>A0A4R5LQB1_9GAMM</name>
<dbReference type="InterPro" id="IPR009465">
    <property type="entry name" value="Spondin_N"/>
</dbReference>
<organism evidence="3 4">
    <name type="scientific">Seongchinamella unica</name>
    <dbReference type="NCBI Taxonomy" id="2547392"/>
    <lineage>
        <taxon>Bacteria</taxon>
        <taxon>Pseudomonadati</taxon>
        <taxon>Pseudomonadota</taxon>
        <taxon>Gammaproteobacteria</taxon>
        <taxon>Cellvibrionales</taxon>
        <taxon>Halieaceae</taxon>
        <taxon>Seongchinamella</taxon>
    </lineage>
</organism>